<dbReference type="InterPro" id="IPR025110">
    <property type="entry name" value="AMP-bd_C"/>
</dbReference>
<dbReference type="Pfam" id="PF00501">
    <property type="entry name" value="AMP-binding"/>
    <property type="match status" value="1"/>
</dbReference>
<organism evidence="9 10">
    <name type="scientific">Methanothrix harundinacea</name>
    <dbReference type="NCBI Taxonomy" id="301375"/>
    <lineage>
        <taxon>Archaea</taxon>
        <taxon>Methanobacteriati</taxon>
        <taxon>Methanobacteriota</taxon>
        <taxon>Stenosarchaea group</taxon>
        <taxon>Methanomicrobia</taxon>
        <taxon>Methanotrichales</taxon>
        <taxon>Methanotrichaceae</taxon>
        <taxon>Methanothrix</taxon>
    </lineage>
</organism>
<dbReference type="Gene3D" id="3.30.300.30">
    <property type="match status" value="1"/>
</dbReference>
<keyword evidence="4 5" id="KW-0067">ATP-binding</keyword>
<evidence type="ECO:0000256" key="2">
    <source>
        <dbReference type="ARBA" id="ARBA00022598"/>
    </source>
</evidence>
<comment type="function">
    <text evidence="5">Catalyzes the conversion of acetate into acetyl-CoA (AcCoA), an essential intermediate at the junction of anabolic and catabolic pathways. AcsA undergoes a two-step reaction. In the first half reaction, AcsA combines acetate with ATP to form acetyl-adenylate (AcAMP) intermediate. In the second half reaction, it can then transfer the acetyl group from AcAMP to the sulfhydryl group of CoA, forming the product AcCoA.</text>
</comment>
<keyword evidence="3 5" id="KW-0547">Nucleotide-binding</keyword>
<protein>
    <recommendedName>
        <fullName evidence="5">Acetyl-coenzyme A synthetase</fullName>
        <shortName evidence="5">AcCoA synthetase</shortName>
        <shortName evidence="5">Acs</shortName>
        <ecNumber evidence="5">6.2.1.1</ecNumber>
    </recommendedName>
    <alternativeName>
        <fullName evidence="5">Acetate--CoA ligase</fullName>
    </alternativeName>
    <alternativeName>
        <fullName evidence="5">Acyl-activating enzyme</fullName>
    </alternativeName>
</protein>
<dbReference type="GO" id="GO:0019427">
    <property type="term" value="P:acetyl-CoA biosynthetic process from acetate"/>
    <property type="evidence" value="ECO:0007669"/>
    <property type="project" value="UniProtKB-UniRule"/>
</dbReference>
<dbReference type="Proteomes" id="UP000057043">
    <property type="component" value="Unassembled WGS sequence"/>
</dbReference>
<evidence type="ECO:0000259" key="6">
    <source>
        <dbReference type="Pfam" id="PF00501"/>
    </source>
</evidence>
<feature type="binding site" evidence="5">
    <location>
        <position position="566"/>
    </location>
    <ligand>
        <name>ATP</name>
        <dbReference type="ChEBI" id="CHEBI:30616"/>
    </ligand>
</feature>
<dbReference type="PANTHER" id="PTHR24095">
    <property type="entry name" value="ACETYL-COENZYME A SYNTHETASE"/>
    <property type="match status" value="1"/>
</dbReference>
<dbReference type="InterPro" id="IPR045851">
    <property type="entry name" value="AMP-bd_C_sf"/>
</dbReference>
<dbReference type="GO" id="GO:0005524">
    <property type="term" value="F:ATP binding"/>
    <property type="evidence" value="ECO:0007669"/>
    <property type="project" value="UniProtKB-KW"/>
</dbReference>
<feature type="binding site" evidence="5">
    <location>
        <position position="588"/>
    </location>
    <ligand>
        <name>Mg(2+)</name>
        <dbReference type="ChEBI" id="CHEBI:18420"/>
    </ligand>
</feature>
<comment type="cofactor">
    <cofactor evidence="5">
        <name>Mg(2+)</name>
        <dbReference type="ChEBI" id="CHEBI:18420"/>
    </cofactor>
</comment>
<proteinExistence type="inferred from homology"/>
<dbReference type="GO" id="GO:0003987">
    <property type="term" value="F:acetate-CoA ligase activity"/>
    <property type="evidence" value="ECO:0007669"/>
    <property type="project" value="UniProtKB-UniRule"/>
</dbReference>
<comment type="caution">
    <text evidence="9">The sequence shown here is derived from an EMBL/GenBank/DDBJ whole genome shotgun (WGS) entry which is preliminary data.</text>
</comment>
<reference evidence="9 10" key="1">
    <citation type="journal article" date="2015" name="MBio">
        <title>Genome-Resolved Metagenomic Analysis Reveals Roles for Candidate Phyla and Other Microbial Community Members in Biogeochemical Transformations in Oil Reservoirs.</title>
        <authorList>
            <person name="Hu P."/>
            <person name="Tom L."/>
            <person name="Singh A."/>
            <person name="Thomas B.C."/>
            <person name="Baker B.J."/>
            <person name="Piceno Y.M."/>
            <person name="Andersen G.L."/>
            <person name="Banfield J.F."/>
        </authorList>
    </citation>
    <scope>NUCLEOTIDE SEQUENCE [LARGE SCALE GENOMIC DNA]</scope>
    <source>
        <strain evidence="9">57_489</strain>
    </source>
</reference>
<evidence type="ECO:0000256" key="3">
    <source>
        <dbReference type="ARBA" id="ARBA00022741"/>
    </source>
</evidence>
<dbReference type="PANTHER" id="PTHR24095:SF14">
    <property type="entry name" value="ACETYL-COENZYME A SYNTHETASE 1"/>
    <property type="match status" value="1"/>
</dbReference>
<dbReference type="InterPro" id="IPR042099">
    <property type="entry name" value="ANL_N_sf"/>
</dbReference>
<dbReference type="GO" id="GO:0043955">
    <property type="term" value="F:3-hydroxypropionyl-CoA synthetase activity"/>
    <property type="evidence" value="ECO:0007669"/>
    <property type="project" value="UniProtKB-ARBA"/>
</dbReference>
<dbReference type="InterPro" id="IPR020845">
    <property type="entry name" value="AMP-binding_CS"/>
</dbReference>
<dbReference type="FunFam" id="3.40.50.12780:FF:000001">
    <property type="entry name" value="Acetyl-coenzyme A synthetase"/>
    <property type="match status" value="1"/>
</dbReference>
<dbReference type="GO" id="GO:0046872">
    <property type="term" value="F:metal ion binding"/>
    <property type="evidence" value="ECO:0007669"/>
    <property type="project" value="UniProtKB-KW"/>
</dbReference>
<comment type="PTM">
    <text evidence="5">Acetylated. Deacetylation by the SIR2-homolog deacetylase activates the enzyme.</text>
</comment>
<feature type="binding site" evidence="5">
    <location>
        <position position="635"/>
    </location>
    <ligand>
        <name>CoA</name>
        <dbReference type="ChEBI" id="CHEBI:57287"/>
    </ligand>
</feature>
<evidence type="ECO:0000313" key="9">
    <source>
        <dbReference type="EMBL" id="KUK43842.1"/>
    </source>
</evidence>
<dbReference type="AlphaFoldDB" id="A0A117LF70"/>
<evidence type="ECO:0000256" key="1">
    <source>
        <dbReference type="ARBA" id="ARBA00006432"/>
    </source>
</evidence>
<comment type="similarity">
    <text evidence="1 5">Belongs to the ATP-dependent AMP-binding enzyme family.</text>
</comment>
<feature type="binding site" evidence="5">
    <location>
        <begin position="458"/>
        <end position="463"/>
    </location>
    <ligand>
        <name>ATP</name>
        <dbReference type="ChEBI" id="CHEBI:30616"/>
    </ligand>
</feature>
<feature type="binding site" evidence="5">
    <location>
        <begin position="240"/>
        <end position="243"/>
    </location>
    <ligand>
        <name>CoA</name>
        <dbReference type="ChEBI" id="CHEBI:57287"/>
    </ligand>
</feature>
<dbReference type="NCBIfam" id="NF001208">
    <property type="entry name" value="PRK00174.1"/>
    <property type="match status" value="1"/>
</dbReference>
<dbReference type="Gene3D" id="3.40.50.12780">
    <property type="entry name" value="N-terminal domain of ligase-like"/>
    <property type="match status" value="1"/>
</dbReference>
<dbReference type="PATRIC" id="fig|301375.7.peg.2111"/>
<dbReference type="EC" id="6.2.1.1" evidence="5"/>
<comment type="caution">
    <text evidence="5">Lacks conserved residue(s) required for the propagation of feature annotation.</text>
</comment>
<dbReference type="NCBIfam" id="TIGR02188">
    <property type="entry name" value="Ac_CoA_lig_AcsA"/>
    <property type="match status" value="1"/>
</dbReference>
<feature type="binding site" evidence="5">
    <location>
        <begin position="434"/>
        <end position="436"/>
    </location>
    <ligand>
        <name>ATP</name>
        <dbReference type="ChEBI" id="CHEBI:30616"/>
    </ligand>
</feature>
<dbReference type="InterPro" id="IPR000873">
    <property type="entry name" value="AMP-dep_synth/lig_dom"/>
</dbReference>
<dbReference type="CDD" id="cd05966">
    <property type="entry name" value="ACS"/>
    <property type="match status" value="1"/>
</dbReference>
<feature type="domain" description="Acetyl-coenzyme A synthetase N-terminal" evidence="8">
    <location>
        <begin position="75"/>
        <end position="128"/>
    </location>
</feature>
<dbReference type="Pfam" id="PF13193">
    <property type="entry name" value="AMP-binding_C"/>
    <property type="match status" value="1"/>
</dbReference>
<keyword evidence="5" id="KW-0460">Magnesium</keyword>
<evidence type="ECO:0000259" key="7">
    <source>
        <dbReference type="Pfam" id="PF13193"/>
    </source>
</evidence>
<evidence type="ECO:0000259" key="8">
    <source>
        <dbReference type="Pfam" id="PF16177"/>
    </source>
</evidence>
<dbReference type="InterPro" id="IPR032387">
    <property type="entry name" value="ACAS_N"/>
</dbReference>
<evidence type="ECO:0000313" key="10">
    <source>
        <dbReference type="Proteomes" id="UP000057043"/>
    </source>
</evidence>
<feature type="binding site" evidence="5">
    <location>
        <position position="358"/>
    </location>
    <ligand>
        <name>CoA</name>
        <dbReference type="ChEBI" id="CHEBI:57287"/>
    </ligand>
</feature>
<feature type="binding site" evidence="5">
    <location>
        <position position="590"/>
    </location>
    <ligand>
        <name>Mg(2+)</name>
        <dbReference type="ChEBI" id="CHEBI:18420"/>
    </ligand>
</feature>
<feature type="modified residue" description="N6-acetyllysine" evidence="5">
    <location>
        <position position="660"/>
    </location>
</feature>
<feature type="domain" description="AMP-binding enzyme C-terminal" evidence="7">
    <location>
        <begin position="582"/>
        <end position="660"/>
    </location>
</feature>
<keyword evidence="5" id="KW-0007">Acetylation</keyword>
<comment type="catalytic activity">
    <reaction evidence="5">
        <text>acetate + ATP + CoA = acetyl-CoA + AMP + diphosphate</text>
        <dbReference type="Rhea" id="RHEA:23176"/>
        <dbReference type="ChEBI" id="CHEBI:30089"/>
        <dbReference type="ChEBI" id="CHEBI:30616"/>
        <dbReference type="ChEBI" id="CHEBI:33019"/>
        <dbReference type="ChEBI" id="CHEBI:57287"/>
        <dbReference type="ChEBI" id="CHEBI:57288"/>
        <dbReference type="ChEBI" id="CHEBI:456215"/>
        <dbReference type="EC" id="6.2.1.1"/>
    </reaction>
</comment>
<dbReference type="Pfam" id="PF16177">
    <property type="entry name" value="ACAS_N"/>
    <property type="match status" value="1"/>
</dbReference>
<feature type="domain" description="AMP-dependent synthetase/ligase" evidence="6">
    <location>
        <begin position="131"/>
        <end position="516"/>
    </location>
</feature>
<feature type="binding site" evidence="5">
    <location>
        <position position="577"/>
    </location>
    <ligand>
        <name>ATP</name>
        <dbReference type="ChEBI" id="CHEBI:30616"/>
    </ligand>
</feature>
<gene>
    <name evidence="5" type="primary">acsA</name>
    <name evidence="9" type="ORF">XD72_1795</name>
</gene>
<evidence type="ECO:0000256" key="5">
    <source>
        <dbReference type="HAMAP-Rule" id="MF_01123"/>
    </source>
</evidence>
<dbReference type="SUPFAM" id="SSF56801">
    <property type="entry name" value="Acetyl-CoA synthetase-like"/>
    <property type="match status" value="1"/>
</dbReference>
<evidence type="ECO:0000256" key="4">
    <source>
        <dbReference type="ARBA" id="ARBA00022840"/>
    </source>
</evidence>
<dbReference type="GO" id="GO:0016208">
    <property type="term" value="F:AMP binding"/>
    <property type="evidence" value="ECO:0007669"/>
    <property type="project" value="InterPro"/>
</dbReference>
<keyword evidence="5" id="KW-0479">Metal-binding</keyword>
<sequence length="694" mass="78057">MYIYHVIDLGICVEKPKHLNLMSKGGSKLAETAEKKGKTKVLMEETRLFEPPKELVENSNVMQWMKKKGFKTETEMRKWCSDNYVEFWDEMAKTYVDWFKPYTKVMDDSDKPYFKWYTGGLVNMTYNAVDRHAKGAKKDKVAYIWVPEPTDQATQKITYGELSKEVNKFANGLKSLGVKKGDRISLYMPMIPQLPIAMLACAKLGAIHSIVFSGFSAKGFGDRVKDCEAKVAITTDGFYRRGKPMPLKANADEAIADAPSVEHMVVFKRTGIDVDWKEGRDIWWHDLIKGQSDECEPEKLDPEHRLFILYTSGTTGKPKGIEHAQGGYCVGPAQTLHWVFDIKDDDVWWCTADIGWITGHSYIVYGPLCLGCTGVMYEGSPDFPDFGRWWKLIQDNKVSVLYTAPTAIRMFMKQGPEWPAKYDLSSLRLLGSVGEPINPEAWMWYREHIGGGKLQIMDTWWQTETGTFLNSPLPITPLKPGSCTFPLPGFNITIYDELGNEVPLGEGGNIVSETPWPSMLRAFYKDRERYHKEYWEMYWDTPKRGTYLAGDKATRDKDGYFWIQGRIDDVLSVAGHRIANAEVESAIVAHPKAAEAAVVGKPDEVKGEAIVAFVILKVGVDPSPELGKELITHVRKTLGPVAMPSEIHFVNDLPKTRSGKIMRRVVKAKALGNPTGDVSALANPEAVDGIPLIV</sequence>
<dbReference type="InterPro" id="IPR011904">
    <property type="entry name" value="Ac_CoA_lig"/>
</dbReference>
<dbReference type="GO" id="GO:0043427">
    <property type="term" value="P:carbon fixation by 3-hydroxypropionate cycle"/>
    <property type="evidence" value="ECO:0007669"/>
    <property type="project" value="UniProtKB-ARBA"/>
</dbReference>
<feature type="binding site" evidence="5">
    <location>
        <position position="551"/>
    </location>
    <ligand>
        <name>ATP</name>
        <dbReference type="ChEBI" id="CHEBI:30616"/>
    </ligand>
</feature>
<dbReference type="PROSITE" id="PS00455">
    <property type="entry name" value="AMP_BINDING"/>
    <property type="match status" value="1"/>
</dbReference>
<dbReference type="EMBL" id="LGFT01000045">
    <property type="protein sequence ID" value="KUK43842.1"/>
    <property type="molecule type" value="Genomic_DNA"/>
</dbReference>
<name>A0A117LF70_9EURY</name>
<accession>A0A117LF70</accession>
<keyword evidence="2 5" id="KW-0436">Ligase</keyword>
<dbReference type="HAMAP" id="MF_01123">
    <property type="entry name" value="Ac_CoA_synth"/>
    <property type="match status" value="1"/>
</dbReference>